<feature type="region of interest" description="Disordered" evidence="1">
    <location>
        <begin position="119"/>
        <end position="152"/>
    </location>
</feature>
<dbReference type="OrthoDB" id="914256at2759"/>
<evidence type="ECO:0000256" key="1">
    <source>
        <dbReference type="SAM" id="MobiDB-lite"/>
    </source>
</evidence>
<name>A0A2P5Y284_GOSBA</name>
<dbReference type="EMBL" id="KZ663832">
    <property type="protein sequence ID" value="PPS09677.1"/>
    <property type="molecule type" value="Genomic_DNA"/>
</dbReference>
<organism evidence="2 3">
    <name type="scientific">Gossypium barbadense</name>
    <name type="common">Sea Island cotton</name>
    <name type="synonym">Hibiscus barbadensis</name>
    <dbReference type="NCBI Taxonomy" id="3634"/>
    <lineage>
        <taxon>Eukaryota</taxon>
        <taxon>Viridiplantae</taxon>
        <taxon>Streptophyta</taxon>
        <taxon>Embryophyta</taxon>
        <taxon>Tracheophyta</taxon>
        <taxon>Spermatophyta</taxon>
        <taxon>Magnoliopsida</taxon>
        <taxon>eudicotyledons</taxon>
        <taxon>Gunneridae</taxon>
        <taxon>Pentapetalae</taxon>
        <taxon>rosids</taxon>
        <taxon>malvids</taxon>
        <taxon>Malvales</taxon>
        <taxon>Malvaceae</taxon>
        <taxon>Malvoideae</taxon>
        <taxon>Gossypium</taxon>
    </lineage>
</organism>
<evidence type="ECO:0000313" key="3">
    <source>
        <dbReference type="Proteomes" id="UP000239757"/>
    </source>
</evidence>
<feature type="region of interest" description="Disordered" evidence="1">
    <location>
        <begin position="1"/>
        <end position="26"/>
    </location>
</feature>
<sequence length="452" mass="51466">MVPPTLQKMSLKEAHESFSSNSREPVHEDWRLQIEELDEWRTNKPRTPDKSKLRQNEPYTSANQLKVGDKVLLDAADPHIVTTTLNEEIPLTVLSIFPFGTVEAFNVVTRKENHHTSLEEEERSIIFRGSNRRNSSPSPAVPPRASKRAFPNTSGPTVDCGFLNRLGCHRISSDGWRDSGSLNHRPVGAILRDYRADIPLAHYGTLLNVPSPDYNDKSTGIVNTHDVYFLLCMSQGHVIDLAYFIALVIQHQTERHQKGVISIGPYMTRLARHFGLLNTVAQESSLTLIGQMSPQGISSMLSMRMIERRRGTYPPQYCLAQSTEKEAYEGIPDDAPHSTRTNRHSHHHPLVQFMRRLHILTSLSISPDSSSSVFNDLTTLMLLYSRFISTSTSHRQSHLANHPAMKMIYGLMNLYDRRSILLHPQTDYSPKLQFEEFIIQKVLLLSLYYFIL</sequence>
<protein>
    <submittedName>
        <fullName evidence="2">Uncharacterized protein</fullName>
    </submittedName>
</protein>
<gene>
    <name evidence="2" type="ORF">GOBAR_AA10967</name>
</gene>
<accession>A0A2P5Y284</accession>
<dbReference type="Proteomes" id="UP000239757">
    <property type="component" value="Unassembled WGS sequence"/>
</dbReference>
<feature type="compositionally biased region" description="Basic and acidic residues" evidence="1">
    <location>
        <begin position="41"/>
        <end position="55"/>
    </location>
</feature>
<feature type="region of interest" description="Disordered" evidence="1">
    <location>
        <begin position="41"/>
        <end position="61"/>
    </location>
</feature>
<dbReference type="AlphaFoldDB" id="A0A2P5Y284"/>
<proteinExistence type="predicted"/>
<reference evidence="2 3" key="1">
    <citation type="submission" date="2015-01" db="EMBL/GenBank/DDBJ databases">
        <title>Genome of allotetraploid Gossypium barbadense reveals genomic plasticity and fiber elongation in cotton evolution.</title>
        <authorList>
            <person name="Chen X."/>
            <person name="Liu X."/>
            <person name="Zhao B."/>
            <person name="Zheng H."/>
            <person name="Hu Y."/>
            <person name="Lu G."/>
            <person name="Yang C."/>
            <person name="Chen J."/>
            <person name="Shan C."/>
            <person name="Zhang L."/>
            <person name="Zhou Y."/>
            <person name="Wang L."/>
            <person name="Guo W."/>
            <person name="Bai Y."/>
            <person name="Ruan J."/>
            <person name="Shangguan X."/>
            <person name="Mao Y."/>
            <person name="Jiang J."/>
            <person name="Zhu Y."/>
            <person name="Lei J."/>
            <person name="Kang H."/>
            <person name="Chen S."/>
            <person name="He X."/>
            <person name="Wang R."/>
            <person name="Wang Y."/>
            <person name="Chen J."/>
            <person name="Wang L."/>
            <person name="Yu S."/>
            <person name="Wang B."/>
            <person name="Wei J."/>
            <person name="Song S."/>
            <person name="Lu X."/>
            <person name="Gao Z."/>
            <person name="Gu W."/>
            <person name="Deng X."/>
            <person name="Ma D."/>
            <person name="Wang S."/>
            <person name="Liang W."/>
            <person name="Fang L."/>
            <person name="Cai C."/>
            <person name="Zhu X."/>
            <person name="Zhou B."/>
            <person name="Zhang Y."/>
            <person name="Chen Z."/>
            <person name="Xu S."/>
            <person name="Zhu R."/>
            <person name="Wang S."/>
            <person name="Zhang T."/>
            <person name="Zhao G."/>
        </authorList>
    </citation>
    <scope>NUCLEOTIDE SEQUENCE [LARGE SCALE GENOMIC DNA]</scope>
    <source>
        <strain evidence="3">cv. Xinhai21</strain>
        <tissue evidence="2">Leaf</tissue>
    </source>
</reference>
<evidence type="ECO:0000313" key="2">
    <source>
        <dbReference type="EMBL" id="PPS09677.1"/>
    </source>
</evidence>